<keyword evidence="1" id="KW-0830">Ubiquinone</keyword>
<proteinExistence type="predicted"/>
<organism evidence="1 2">
    <name type="scientific">Escherichia coli</name>
    <dbReference type="NCBI Taxonomy" id="562"/>
    <lineage>
        <taxon>Bacteria</taxon>
        <taxon>Pseudomonadati</taxon>
        <taxon>Pseudomonadota</taxon>
        <taxon>Gammaproteobacteria</taxon>
        <taxon>Enterobacterales</taxon>
        <taxon>Enterobacteriaceae</taxon>
        <taxon>Escherichia</taxon>
    </lineage>
</organism>
<name>A0A376KQE4_ECOLX</name>
<evidence type="ECO:0000313" key="2">
    <source>
        <dbReference type="Proteomes" id="UP000255460"/>
    </source>
</evidence>
<evidence type="ECO:0000313" key="1">
    <source>
        <dbReference type="EMBL" id="STE84934.1"/>
    </source>
</evidence>
<accession>A0A376KQE4</accession>
<dbReference type="EMBL" id="UFZQ01000001">
    <property type="protein sequence ID" value="STE84934.1"/>
    <property type="molecule type" value="Genomic_DNA"/>
</dbReference>
<sequence>MYLGWEGVGLCSYLLIGSITPIRRMAQRQ</sequence>
<reference evidence="1 2" key="1">
    <citation type="submission" date="2018-06" db="EMBL/GenBank/DDBJ databases">
        <authorList>
            <consortium name="Pathogen Informatics"/>
            <person name="Doyle S."/>
        </authorList>
    </citation>
    <scope>NUCLEOTIDE SEQUENCE [LARGE SCALE GENOMIC DNA]</scope>
    <source>
        <strain evidence="1 2">NCTC10418</strain>
    </source>
</reference>
<dbReference type="Proteomes" id="UP000255460">
    <property type="component" value="Unassembled WGS sequence"/>
</dbReference>
<protein>
    <submittedName>
        <fullName evidence="1">NADH:ubiquinone oxidoreductase subunit L</fullName>
    </submittedName>
</protein>
<gene>
    <name evidence="1" type="ORF">NCTC10418_02524</name>
</gene>
<dbReference type="AlphaFoldDB" id="A0A376KQE4"/>